<dbReference type="EMBL" id="JAFCIX010000349">
    <property type="protein sequence ID" value="KAH6593649.1"/>
    <property type="molecule type" value="Genomic_DNA"/>
</dbReference>
<feature type="region of interest" description="Disordered" evidence="1">
    <location>
        <begin position="24"/>
        <end position="59"/>
    </location>
</feature>
<keyword evidence="4" id="KW-1185">Reference proteome</keyword>
<evidence type="ECO:0000313" key="4">
    <source>
        <dbReference type="Proteomes" id="UP001648503"/>
    </source>
</evidence>
<proteinExistence type="predicted"/>
<feature type="compositionally biased region" description="Polar residues" evidence="1">
    <location>
        <begin position="189"/>
        <end position="202"/>
    </location>
</feature>
<sequence length="265" mass="30315">MKVIAIGLMSLLIMATNVLANPADDQDELQQEAVSEPSTSESPEATSEYDLPTTSNDKPISEQDKQLMLIEGFDHLVLCMNKLAKARDDYNKHTATLQRHNPKETCCSRLKLIKKKFLGIDKELQDKNNADVREKQQEKETQKARLAMVQMVSNESSTMYMTQQNAMQIPAYRKYFKEAQERLKAKLASETQGSDTNSQSPLDSKLPLDSNTKVKKRPLDSQLPLDSNIKVKKRFLDSQFPLNSNTKVKDMFGLKIKRTRLFWRK</sequence>
<feature type="compositionally biased region" description="Low complexity" evidence="1">
    <location>
        <begin position="32"/>
        <end position="48"/>
    </location>
</feature>
<evidence type="ECO:0000256" key="1">
    <source>
        <dbReference type="SAM" id="MobiDB-lite"/>
    </source>
</evidence>
<feature type="chain" id="PRO_5045042105" evidence="2">
    <location>
        <begin position="21"/>
        <end position="265"/>
    </location>
</feature>
<keyword evidence="2" id="KW-0732">Signal</keyword>
<feature type="signal peptide" evidence="2">
    <location>
        <begin position="1"/>
        <end position="20"/>
    </location>
</feature>
<name>A0ABQ8F7U5_9FUNG</name>
<evidence type="ECO:0000313" key="3">
    <source>
        <dbReference type="EMBL" id="KAH6593649.1"/>
    </source>
</evidence>
<feature type="region of interest" description="Disordered" evidence="1">
    <location>
        <begin position="186"/>
        <end position="221"/>
    </location>
</feature>
<organism evidence="3 4">
    <name type="scientific">Batrachochytrium salamandrivorans</name>
    <dbReference type="NCBI Taxonomy" id="1357716"/>
    <lineage>
        <taxon>Eukaryota</taxon>
        <taxon>Fungi</taxon>
        <taxon>Fungi incertae sedis</taxon>
        <taxon>Chytridiomycota</taxon>
        <taxon>Chytridiomycota incertae sedis</taxon>
        <taxon>Chytridiomycetes</taxon>
        <taxon>Rhizophydiales</taxon>
        <taxon>Rhizophydiales incertae sedis</taxon>
        <taxon>Batrachochytrium</taxon>
    </lineage>
</organism>
<evidence type="ECO:0000256" key="2">
    <source>
        <dbReference type="SAM" id="SignalP"/>
    </source>
</evidence>
<protein>
    <submittedName>
        <fullName evidence="3">Uncharacterized protein</fullName>
    </submittedName>
</protein>
<comment type="caution">
    <text evidence="3">The sequence shown here is derived from an EMBL/GenBank/DDBJ whole genome shotgun (WGS) entry which is preliminary data.</text>
</comment>
<reference evidence="3 4" key="1">
    <citation type="submission" date="2021-02" db="EMBL/GenBank/DDBJ databases">
        <title>Variation within the Batrachochytrium salamandrivorans European outbreak.</title>
        <authorList>
            <person name="Kelly M."/>
            <person name="Pasmans F."/>
            <person name="Shea T.P."/>
            <person name="Munoz J.F."/>
            <person name="Carranza S."/>
            <person name="Cuomo C.A."/>
            <person name="Martel A."/>
        </authorList>
    </citation>
    <scope>NUCLEOTIDE SEQUENCE [LARGE SCALE GENOMIC DNA]</scope>
    <source>
        <strain evidence="3 4">AMFP18/2</strain>
    </source>
</reference>
<dbReference type="Proteomes" id="UP001648503">
    <property type="component" value="Unassembled WGS sequence"/>
</dbReference>
<gene>
    <name evidence="3" type="ORF">BASA50_007207</name>
</gene>
<accession>A0ABQ8F7U5</accession>